<feature type="region of interest" description="Disordered" evidence="1">
    <location>
        <begin position="39"/>
        <end position="121"/>
    </location>
</feature>
<proteinExistence type="predicted"/>
<accession>A0A5B7IMU8</accession>
<comment type="caution">
    <text evidence="2">The sequence shown here is derived from an EMBL/GenBank/DDBJ whole genome shotgun (WGS) entry which is preliminary data.</text>
</comment>
<reference evidence="2 3" key="1">
    <citation type="submission" date="2019-05" db="EMBL/GenBank/DDBJ databases">
        <title>Another draft genome of Portunus trituberculatus and its Hox gene families provides insights of decapod evolution.</title>
        <authorList>
            <person name="Jeong J.-H."/>
            <person name="Song I."/>
            <person name="Kim S."/>
            <person name="Choi T."/>
            <person name="Kim D."/>
            <person name="Ryu S."/>
            <person name="Kim W."/>
        </authorList>
    </citation>
    <scope>NUCLEOTIDE SEQUENCE [LARGE SCALE GENOMIC DNA]</scope>
    <source>
        <tissue evidence="2">Muscle</tissue>
    </source>
</reference>
<keyword evidence="3" id="KW-1185">Reference proteome</keyword>
<dbReference type="Proteomes" id="UP000324222">
    <property type="component" value="Unassembled WGS sequence"/>
</dbReference>
<dbReference type="EMBL" id="VSRR010063189">
    <property type="protein sequence ID" value="MPC83695.1"/>
    <property type="molecule type" value="Genomic_DNA"/>
</dbReference>
<feature type="compositionally biased region" description="Low complexity" evidence="1">
    <location>
        <begin position="81"/>
        <end position="115"/>
    </location>
</feature>
<evidence type="ECO:0000313" key="3">
    <source>
        <dbReference type="Proteomes" id="UP000324222"/>
    </source>
</evidence>
<dbReference type="AlphaFoldDB" id="A0A5B7IMU8"/>
<evidence type="ECO:0000256" key="1">
    <source>
        <dbReference type="SAM" id="MobiDB-lite"/>
    </source>
</evidence>
<protein>
    <submittedName>
        <fullName evidence="2">Uncharacterized protein</fullName>
    </submittedName>
</protein>
<feature type="compositionally biased region" description="Polar residues" evidence="1">
    <location>
        <begin position="1"/>
        <end position="12"/>
    </location>
</feature>
<feature type="region of interest" description="Disordered" evidence="1">
    <location>
        <begin position="1"/>
        <end position="21"/>
    </location>
</feature>
<sequence>MTANSYFSSTSRGAPRHPLGVTGRRVVGVGACGVGGVADPHVAPLQDSVQHHNTPPSRRRGAGSATIAGSLLTGGATAVTAPPRASASLPALPHSSLRPATRIPLPASLCPSSSSRRNQVL</sequence>
<name>A0A5B7IMU8_PORTR</name>
<organism evidence="2 3">
    <name type="scientific">Portunus trituberculatus</name>
    <name type="common">Swimming crab</name>
    <name type="synonym">Neptunus trituberculatus</name>
    <dbReference type="NCBI Taxonomy" id="210409"/>
    <lineage>
        <taxon>Eukaryota</taxon>
        <taxon>Metazoa</taxon>
        <taxon>Ecdysozoa</taxon>
        <taxon>Arthropoda</taxon>
        <taxon>Crustacea</taxon>
        <taxon>Multicrustacea</taxon>
        <taxon>Malacostraca</taxon>
        <taxon>Eumalacostraca</taxon>
        <taxon>Eucarida</taxon>
        <taxon>Decapoda</taxon>
        <taxon>Pleocyemata</taxon>
        <taxon>Brachyura</taxon>
        <taxon>Eubrachyura</taxon>
        <taxon>Portunoidea</taxon>
        <taxon>Portunidae</taxon>
        <taxon>Portuninae</taxon>
        <taxon>Portunus</taxon>
    </lineage>
</organism>
<feature type="compositionally biased region" description="Polar residues" evidence="1">
    <location>
        <begin position="47"/>
        <end position="56"/>
    </location>
</feature>
<evidence type="ECO:0000313" key="2">
    <source>
        <dbReference type="EMBL" id="MPC83695.1"/>
    </source>
</evidence>
<gene>
    <name evidence="2" type="ORF">E2C01_078410</name>
</gene>